<evidence type="ECO:0008006" key="4">
    <source>
        <dbReference type="Google" id="ProtNLM"/>
    </source>
</evidence>
<comment type="caution">
    <text evidence="2">The sequence shown here is derived from an EMBL/GenBank/DDBJ whole genome shotgun (WGS) entry which is preliminary data.</text>
</comment>
<sequence length="211" mass="22686">MPENLAQLAHAALTAATTPGTETPQAPPIRPAGRGGATVADTCVRDDLGFALLLHRRGDGRMAEELYFSTRRDDGSWTPADHLSGGVLGIDPTSESEVAAVLRGRLLLPFGESETELFTGRPEAPEGYETLCFQELLVSPEVDRIDVESTATTGVTLPGRIRGPLASPVTLFVLFPGERLIVRPTAREGHRPIPQGEGEAVHELTCWQRTI</sequence>
<dbReference type="EMBL" id="MRYD01000061">
    <property type="protein sequence ID" value="OSZ59839.1"/>
    <property type="molecule type" value="Genomic_DNA"/>
</dbReference>
<accession>A0ABX3YLW9</accession>
<feature type="region of interest" description="Disordered" evidence="1">
    <location>
        <begin position="15"/>
        <end position="37"/>
    </location>
</feature>
<evidence type="ECO:0000256" key="1">
    <source>
        <dbReference type="SAM" id="MobiDB-lite"/>
    </source>
</evidence>
<dbReference type="Proteomes" id="UP000194266">
    <property type="component" value="Unassembled WGS sequence"/>
</dbReference>
<feature type="compositionally biased region" description="Low complexity" evidence="1">
    <location>
        <begin position="15"/>
        <end position="24"/>
    </location>
</feature>
<gene>
    <name evidence="2" type="ORF">OQI_14080</name>
</gene>
<protein>
    <recommendedName>
        <fullName evidence="4">NUDIX hydrolase</fullName>
    </recommendedName>
</protein>
<keyword evidence="3" id="KW-1185">Reference proteome</keyword>
<name>A0ABX3YLW9_9ACTN</name>
<organism evidence="2 3">
    <name type="scientific">Streptomyces pharetrae CZA14</name>
    <dbReference type="NCBI Taxonomy" id="1144883"/>
    <lineage>
        <taxon>Bacteria</taxon>
        <taxon>Bacillati</taxon>
        <taxon>Actinomycetota</taxon>
        <taxon>Actinomycetes</taxon>
        <taxon>Kitasatosporales</taxon>
        <taxon>Streptomycetaceae</taxon>
        <taxon>Streptomyces</taxon>
    </lineage>
</organism>
<proteinExistence type="predicted"/>
<evidence type="ECO:0000313" key="2">
    <source>
        <dbReference type="EMBL" id="OSZ59839.1"/>
    </source>
</evidence>
<evidence type="ECO:0000313" key="3">
    <source>
        <dbReference type="Proteomes" id="UP000194266"/>
    </source>
</evidence>
<reference evidence="2 3" key="1">
    <citation type="submission" date="2016-12" db="EMBL/GenBank/DDBJ databases">
        <title>Genome Mining:The Detection of Biosynthetic Gene Clusters to Aid in the Expression of Curamycin A produced by Streptomyces sp. strain CZA14.</title>
        <authorList>
            <person name="Durrell K.A."/>
            <person name="Kirby B.M."/>
            <person name="Khan W."/>
            <person name="Mthethwa T."/>
            <person name="Le Roes-Hill M."/>
        </authorList>
    </citation>
    <scope>NUCLEOTIDE SEQUENCE [LARGE SCALE GENOMIC DNA]</scope>
    <source>
        <strain evidence="2 3">CZA14</strain>
    </source>
</reference>